<comment type="caution">
    <text evidence="3">The sequence shown here is derived from an EMBL/GenBank/DDBJ whole genome shotgun (WGS) entry which is preliminary data.</text>
</comment>
<gene>
    <name evidence="3" type="ORF">D5F01_LYC00861</name>
</gene>
<feature type="domain" description="Zinc finger CCHC" evidence="2">
    <location>
        <begin position="11"/>
        <end position="55"/>
    </location>
</feature>
<dbReference type="PANTHER" id="PTHR22639">
    <property type="entry name" value="GAG-RELATED PROTEIN"/>
    <property type="match status" value="1"/>
</dbReference>
<dbReference type="PANTHER" id="PTHR22639:SF9">
    <property type="entry name" value="ZINC FINGER CCHC DOMAIN-CONTAINING PROTEIN 3-LIKE"/>
    <property type="match status" value="1"/>
</dbReference>
<feature type="region of interest" description="Disordered" evidence="1">
    <location>
        <begin position="87"/>
        <end position="196"/>
    </location>
</feature>
<dbReference type="InterPro" id="IPR042509">
    <property type="entry name" value="ZCCHC3"/>
</dbReference>
<feature type="compositionally biased region" description="Polar residues" evidence="1">
    <location>
        <begin position="100"/>
        <end position="117"/>
    </location>
</feature>
<dbReference type="GO" id="GO:0003690">
    <property type="term" value="F:double-stranded DNA binding"/>
    <property type="evidence" value="ECO:0007669"/>
    <property type="project" value="InterPro"/>
</dbReference>
<dbReference type="EMBL" id="REGW02000001">
    <property type="protein sequence ID" value="KAE8300714.1"/>
    <property type="molecule type" value="Genomic_DNA"/>
</dbReference>
<evidence type="ECO:0000313" key="3">
    <source>
        <dbReference type="EMBL" id="KAE8300714.1"/>
    </source>
</evidence>
<sequence length="196" mass="22464">MVATIPPSRDYVVDRFGIWYGVRKYKIQMRKDSKGHFIQIPNSISLGPYNGRIIYPGHKAKDCNFESVCSLCGVTGHTFFSCPGSYVNKTKTSQRRESTDTQQRLQRQQPSDTQQRRQPLRPPDTQQSQQPQRPPDTQQSQQPQQLSDAQQFPDARQLQQPSDAQQLPDARQLQQPFDARQRQQSSDASARSNAFL</sequence>
<accession>A0A6G0JAT9</accession>
<proteinExistence type="predicted"/>
<feature type="compositionally biased region" description="Low complexity" evidence="1">
    <location>
        <begin position="182"/>
        <end position="196"/>
    </location>
</feature>
<evidence type="ECO:0000259" key="2">
    <source>
        <dbReference type="Pfam" id="PF23058"/>
    </source>
</evidence>
<dbReference type="Pfam" id="PF23058">
    <property type="entry name" value="RBD_ZCCHC3_2nd"/>
    <property type="match status" value="1"/>
</dbReference>
<feature type="compositionally biased region" description="Low complexity" evidence="1">
    <location>
        <begin position="123"/>
        <end position="145"/>
    </location>
</feature>
<keyword evidence="4" id="KW-1185">Reference proteome</keyword>
<evidence type="ECO:0000313" key="4">
    <source>
        <dbReference type="Proteomes" id="UP000424527"/>
    </source>
</evidence>
<dbReference type="InterPro" id="IPR057811">
    <property type="entry name" value="RBD_ZCCHC3_2nd"/>
</dbReference>
<organism evidence="3 4">
    <name type="scientific">Larimichthys crocea</name>
    <name type="common">Large yellow croaker</name>
    <name type="synonym">Pseudosciaena crocea</name>
    <dbReference type="NCBI Taxonomy" id="215358"/>
    <lineage>
        <taxon>Eukaryota</taxon>
        <taxon>Metazoa</taxon>
        <taxon>Chordata</taxon>
        <taxon>Craniata</taxon>
        <taxon>Vertebrata</taxon>
        <taxon>Euteleostomi</taxon>
        <taxon>Actinopterygii</taxon>
        <taxon>Neopterygii</taxon>
        <taxon>Teleostei</taxon>
        <taxon>Neoteleostei</taxon>
        <taxon>Acanthomorphata</taxon>
        <taxon>Eupercaria</taxon>
        <taxon>Sciaenidae</taxon>
        <taxon>Larimichthys</taxon>
    </lineage>
</organism>
<evidence type="ECO:0000256" key="1">
    <source>
        <dbReference type="SAM" id="MobiDB-lite"/>
    </source>
</evidence>
<dbReference type="Proteomes" id="UP000424527">
    <property type="component" value="Unassembled WGS sequence"/>
</dbReference>
<name>A0A6G0JAT9_LARCR</name>
<dbReference type="GO" id="GO:0003723">
    <property type="term" value="F:RNA binding"/>
    <property type="evidence" value="ECO:0007669"/>
    <property type="project" value="InterPro"/>
</dbReference>
<reference evidence="3 4" key="1">
    <citation type="submission" date="2019-07" db="EMBL/GenBank/DDBJ databases">
        <title>Chromosome genome assembly for large yellow croaker.</title>
        <authorList>
            <person name="Xiao S."/>
        </authorList>
    </citation>
    <scope>NUCLEOTIDE SEQUENCE [LARGE SCALE GENOMIC DNA]</scope>
    <source>
        <strain evidence="3">JMULYC20181020</strain>
        <tissue evidence="3">Muscle</tissue>
    </source>
</reference>
<dbReference type="AlphaFoldDB" id="A0A6G0JAT9"/>
<dbReference type="GO" id="GO:0002218">
    <property type="term" value="P:activation of innate immune response"/>
    <property type="evidence" value="ECO:0007669"/>
    <property type="project" value="InterPro"/>
</dbReference>
<protein>
    <recommendedName>
        <fullName evidence="2">Zinc finger CCHC domain-containing protein</fullName>
    </recommendedName>
</protein>